<dbReference type="EMBL" id="JAGMUU010000001">
    <property type="protein sequence ID" value="KAH7163469.1"/>
    <property type="molecule type" value="Genomic_DNA"/>
</dbReference>
<organism evidence="2 3">
    <name type="scientific">Dactylonectria estremocensis</name>
    <dbReference type="NCBI Taxonomy" id="1079267"/>
    <lineage>
        <taxon>Eukaryota</taxon>
        <taxon>Fungi</taxon>
        <taxon>Dikarya</taxon>
        <taxon>Ascomycota</taxon>
        <taxon>Pezizomycotina</taxon>
        <taxon>Sordariomycetes</taxon>
        <taxon>Hypocreomycetidae</taxon>
        <taxon>Hypocreales</taxon>
        <taxon>Nectriaceae</taxon>
        <taxon>Dactylonectria</taxon>
    </lineage>
</organism>
<evidence type="ECO:0000313" key="2">
    <source>
        <dbReference type="EMBL" id="KAH7163469.1"/>
    </source>
</evidence>
<dbReference type="AlphaFoldDB" id="A0A9P9FL54"/>
<feature type="compositionally biased region" description="Acidic residues" evidence="1">
    <location>
        <begin position="232"/>
        <end position="243"/>
    </location>
</feature>
<sequence length="273" mass="30653">MLVTVIPSSLLMQIDFLRLGRFIKDINQPNKEYCDPQTSDTMKAVPKEFSCSHTNQVDAKKEIGPALCSLLSERLSKRLQSQVEVVAERGVSHEIEDSGAWFDKIVNLPATREWIETVALSGDKVYFIVGIQTLDETRIVQKAIGEQQVGSEASLPFTAAAAVMPFAELVDPATHGGQRILESNETWIKVPGHQVCSIRCREVRARRLLSQSIEPPQSSNTRRWACKREDQNEGNEEDGENENLIEVDIEDVNELSGEWDIRDFAEGTVYLHT</sequence>
<dbReference type="Proteomes" id="UP000717696">
    <property type="component" value="Unassembled WGS sequence"/>
</dbReference>
<feature type="compositionally biased region" description="Polar residues" evidence="1">
    <location>
        <begin position="211"/>
        <end position="222"/>
    </location>
</feature>
<feature type="region of interest" description="Disordered" evidence="1">
    <location>
        <begin position="211"/>
        <end position="243"/>
    </location>
</feature>
<accession>A0A9P9FL54</accession>
<name>A0A9P9FL54_9HYPO</name>
<dbReference type="OrthoDB" id="5410365at2759"/>
<keyword evidence="3" id="KW-1185">Reference proteome</keyword>
<evidence type="ECO:0000256" key="1">
    <source>
        <dbReference type="SAM" id="MobiDB-lite"/>
    </source>
</evidence>
<proteinExistence type="predicted"/>
<protein>
    <submittedName>
        <fullName evidence="2">Uncharacterized protein</fullName>
    </submittedName>
</protein>
<gene>
    <name evidence="2" type="ORF">B0J13DRAFT_538645</name>
</gene>
<evidence type="ECO:0000313" key="3">
    <source>
        <dbReference type="Proteomes" id="UP000717696"/>
    </source>
</evidence>
<reference evidence="2" key="1">
    <citation type="journal article" date="2021" name="Nat. Commun.">
        <title>Genetic determinants of endophytism in the Arabidopsis root mycobiome.</title>
        <authorList>
            <person name="Mesny F."/>
            <person name="Miyauchi S."/>
            <person name="Thiergart T."/>
            <person name="Pickel B."/>
            <person name="Atanasova L."/>
            <person name="Karlsson M."/>
            <person name="Huettel B."/>
            <person name="Barry K.W."/>
            <person name="Haridas S."/>
            <person name="Chen C."/>
            <person name="Bauer D."/>
            <person name="Andreopoulos W."/>
            <person name="Pangilinan J."/>
            <person name="LaButti K."/>
            <person name="Riley R."/>
            <person name="Lipzen A."/>
            <person name="Clum A."/>
            <person name="Drula E."/>
            <person name="Henrissat B."/>
            <person name="Kohler A."/>
            <person name="Grigoriev I.V."/>
            <person name="Martin F.M."/>
            <person name="Hacquard S."/>
        </authorList>
    </citation>
    <scope>NUCLEOTIDE SEQUENCE</scope>
    <source>
        <strain evidence="2">MPI-CAGE-AT-0021</strain>
    </source>
</reference>
<comment type="caution">
    <text evidence="2">The sequence shown here is derived from an EMBL/GenBank/DDBJ whole genome shotgun (WGS) entry which is preliminary data.</text>
</comment>